<sequence>MYNYGGFDATSVFFPGVLAGWLSAFLIPVALWSVFWMGWALWKAAKNDSKGWFIVLLLVHTMGILDIIYIFLISKKSAKKGKK</sequence>
<comment type="caution">
    <text evidence="3">The sequence shown here is derived from an EMBL/GenBank/DDBJ whole genome shotgun (WGS) entry which is preliminary data.</text>
</comment>
<evidence type="ECO:0000313" key="3">
    <source>
        <dbReference type="EMBL" id="KKT32766.1"/>
    </source>
</evidence>
<evidence type="ECO:0000259" key="2">
    <source>
        <dbReference type="Pfam" id="PF18893"/>
    </source>
</evidence>
<dbReference type="Pfam" id="PF18893">
    <property type="entry name" value="DUF5652"/>
    <property type="match status" value="1"/>
</dbReference>
<reference evidence="3 4" key="1">
    <citation type="journal article" date="2015" name="Nature">
        <title>rRNA introns, odd ribosomes, and small enigmatic genomes across a large radiation of phyla.</title>
        <authorList>
            <person name="Brown C.T."/>
            <person name="Hug L.A."/>
            <person name="Thomas B.C."/>
            <person name="Sharon I."/>
            <person name="Castelle C.J."/>
            <person name="Singh A."/>
            <person name="Wilkins M.J."/>
            <person name="Williams K.H."/>
            <person name="Banfield J.F."/>
        </authorList>
    </citation>
    <scope>NUCLEOTIDE SEQUENCE [LARGE SCALE GENOMIC DNA]</scope>
</reference>
<evidence type="ECO:0000256" key="1">
    <source>
        <dbReference type="SAM" id="Phobius"/>
    </source>
</evidence>
<dbReference type="EMBL" id="LCHK01000009">
    <property type="protein sequence ID" value="KKT32766.1"/>
    <property type="molecule type" value="Genomic_DNA"/>
</dbReference>
<keyword evidence="1" id="KW-0472">Membrane</keyword>
<feature type="domain" description="DUF5652" evidence="2">
    <location>
        <begin position="21"/>
        <end position="80"/>
    </location>
</feature>
<feature type="transmembrane region" description="Helical" evidence="1">
    <location>
        <begin position="12"/>
        <end position="39"/>
    </location>
</feature>
<protein>
    <recommendedName>
        <fullName evidence="2">DUF5652 domain-containing protein</fullName>
    </recommendedName>
</protein>
<name>A0A837I791_9BACT</name>
<gene>
    <name evidence="3" type="ORF">UW20_C0009G0002</name>
</gene>
<keyword evidence="1" id="KW-0812">Transmembrane</keyword>
<proteinExistence type="predicted"/>
<keyword evidence="1" id="KW-1133">Transmembrane helix</keyword>
<dbReference type="AlphaFoldDB" id="A0A837I791"/>
<evidence type="ECO:0000313" key="4">
    <source>
        <dbReference type="Proteomes" id="UP000034012"/>
    </source>
</evidence>
<organism evidence="3 4">
    <name type="scientific">Candidatus Woesebacteria bacterium GW2011_GWB1_44_11</name>
    <dbReference type="NCBI Taxonomy" id="1618579"/>
    <lineage>
        <taxon>Bacteria</taxon>
        <taxon>Candidatus Woeseibacteriota</taxon>
    </lineage>
</organism>
<dbReference type="InterPro" id="IPR043712">
    <property type="entry name" value="DUF5652"/>
</dbReference>
<accession>A0A837I791</accession>
<dbReference type="Proteomes" id="UP000034012">
    <property type="component" value="Unassembled WGS sequence"/>
</dbReference>
<feature type="transmembrane region" description="Helical" evidence="1">
    <location>
        <begin position="51"/>
        <end position="73"/>
    </location>
</feature>